<reference evidence="11" key="1">
    <citation type="submission" date="2019-12" db="UniProtKB">
        <authorList>
            <consortium name="WormBaseParasite"/>
        </authorList>
    </citation>
    <scope>IDENTIFICATION</scope>
</reference>
<evidence type="ECO:0000256" key="2">
    <source>
        <dbReference type="ARBA" id="ARBA00001946"/>
    </source>
</evidence>
<evidence type="ECO:0000256" key="3">
    <source>
        <dbReference type="ARBA" id="ARBA00010231"/>
    </source>
</evidence>
<dbReference type="InterPro" id="IPR045244">
    <property type="entry name" value="PGM"/>
</dbReference>
<feature type="domain" description="Alpha-D-phosphohexomutase alpha/beta/alpha" evidence="9">
    <location>
        <begin position="338"/>
        <end position="430"/>
    </location>
</feature>
<evidence type="ECO:0000313" key="10">
    <source>
        <dbReference type="Proteomes" id="UP000046395"/>
    </source>
</evidence>
<dbReference type="AlphaFoldDB" id="A0A5S6QHN2"/>
<dbReference type="Pfam" id="PF02878">
    <property type="entry name" value="PGM_PMM_I"/>
    <property type="match status" value="1"/>
</dbReference>
<dbReference type="Gene3D" id="3.40.120.10">
    <property type="entry name" value="Alpha-D-Glucose-1,6-Bisphosphate, subunit A, domain 3"/>
    <property type="match status" value="3"/>
</dbReference>
<proteinExistence type="inferred from homology"/>
<keyword evidence="10" id="KW-1185">Reference proteome</keyword>
<name>A0A5S6QHN2_TRIMR</name>
<dbReference type="InterPro" id="IPR005841">
    <property type="entry name" value="Alpha-D-phosphohexomutase_SF"/>
</dbReference>
<sequence length="574" mass="62959">MEGQQPLKPCVHATKAIAVKTTVYEDQSINAVRPVSEFVKKNYAENLIQCTLDGALGNQKCGAKLIVGGVGHYPAAKILQTIIRVAAANGVSHLMIGKDGVMTTPAVSLAIRQYHADGGIILTSDSRSSVNTGNIGIKFNGYSGGPASKAVIEKVSKCTRQITHFFVCPEVRINLSSLSDHTVQVANVGAMRVEVFDSVVDYGKCMERLFDFWMLRPLFSGSITGTPVRLLVDCMNGASGPYAYGVFHDHLGVFTEDHRRYNPLSNKDASSAILSSTGVEYLLEELKRGVHDVGVTIDYDGTRATVVGSNGFVIPHTDSLAVFAYNVHLFPYFRQCGGVKGLARTVASPANVDRVAKKMKLPCYEVPGDFEHFEALMNAGLVSVCSEEDAGIICNIIREPDGIWAALCWLSVFSRTKRSIEQNVRDVWSTFGRHVFCRCNFEHCSAEAAKRLMGALLETVSSPKFKGKIFKKGDRKFVVSMADNFCYSSPADKTIYADQGIRIYFNDGSHLYFRMDMDSKSQQATVRIAINACIQDGKLHDKPTRELLEPLTELAMEIAKVKEFISQVCPAVSQ</sequence>
<protein>
    <recommendedName>
        <fullName evidence="4">phosphoglucomutase (alpha-D-glucose-1,6-bisphosphate-dependent)</fullName>
        <ecNumber evidence="4">5.4.2.2</ecNumber>
    </recommendedName>
</protein>
<comment type="cofactor">
    <cofactor evidence="2">
        <name>Mg(2+)</name>
        <dbReference type="ChEBI" id="CHEBI:18420"/>
    </cofactor>
</comment>
<dbReference type="GO" id="GO:0005829">
    <property type="term" value="C:cytosol"/>
    <property type="evidence" value="ECO:0007669"/>
    <property type="project" value="TreeGrafter"/>
</dbReference>
<dbReference type="PANTHER" id="PTHR22573:SF2">
    <property type="entry name" value="PHOSPHOGLUCOMUTASE"/>
    <property type="match status" value="1"/>
</dbReference>
<evidence type="ECO:0000259" key="9">
    <source>
        <dbReference type="Pfam" id="PF02880"/>
    </source>
</evidence>
<comment type="catalytic activity">
    <reaction evidence="1">
        <text>alpha-D-glucose 1-phosphate = alpha-D-glucose 6-phosphate</text>
        <dbReference type="Rhea" id="RHEA:23536"/>
        <dbReference type="ChEBI" id="CHEBI:58225"/>
        <dbReference type="ChEBI" id="CHEBI:58601"/>
        <dbReference type="EC" id="5.4.2.2"/>
    </reaction>
</comment>
<organism evidence="10 11">
    <name type="scientific">Trichuris muris</name>
    <name type="common">Mouse whipworm</name>
    <dbReference type="NCBI Taxonomy" id="70415"/>
    <lineage>
        <taxon>Eukaryota</taxon>
        <taxon>Metazoa</taxon>
        <taxon>Ecdysozoa</taxon>
        <taxon>Nematoda</taxon>
        <taxon>Enoplea</taxon>
        <taxon>Dorylaimia</taxon>
        <taxon>Trichinellida</taxon>
        <taxon>Trichuridae</taxon>
        <taxon>Trichuris</taxon>
    </lineage>
</organism>
<evidence type="ECO:0000256" key="4">
    <source>
        <dbReference type="ARBA" id="ARBA00012728"/>
    </source>
</evidence>
<dbReference type="GO" id="GO:0046872">
    <property type="term" value="F:metal ion binding"/>
    <property type="evidence" value="ECO:0007669"/>
    <property type="project" value="UniProtKB-KW"/>
</dbReference>
<dbReference type="InterPro" id="IPR036900">
    <property type="entry name" value="A-D-PHexomutase_C_sf"/>
</dbReference>
<evidence type="ECO:0000256" key="5">
    <source>
        <dbReference type="ARBA" id="ARBA00022723"/>
    </source>
</evidence>
<evidence type="ECO:0000259" key="8">
    <source>
        <dbReference type="Pfam" id="PF02878"/>
    </source>
</evidence>
<dbReference type="InterPro" id="IPR005844">
    <property type="entry name" value="A-D-PHexomutase_a/b/a-I"/>
</dbReference>
<feature type="domain" description="Alpha-D-phosphohexomutase alpha/beta/alpha" evidence="8">
    <location>
        <begin position="38"/>
        <end position="162"/>
    </location>
</feature>
<dbReference type="Pfam" id="PF24947">
    <property type="entry name" value="PGM1_C_vert_fung"/>
    <property type="match status" value="1"/>
</dbReference>
<dbReference type="Pfam" id="PF02880">
    <property type="entry name" value="PGM_PMM_III"/>
    <property type="match status" value="1"/>
</dbReference>
<keyword evidence="6" id="KW-0460">Magnesium</keyword>
<dbReference type="GO" id="GO:0005975">
    <property type="term" value="P:carbohydrate metabolic process"/>
    <property type="evidence" value="ECO:0007669"/>
    <property type="project" value="InterPro"/>
</dbReference>
<dbReference type="STRING" id="70415.A0A5S6QHN2"/>
<dbReference type="NCBIfam" id="NF005737">
    <property type="entry name" value="PRK07564.1-1"/>
    <property type="match status" value="1"/>
</dbReference>
<keyword evidence="5" id="KW-0479">Metal-binding</keyword>
<evidence type="ECO:0000256" key="7">
    <source>
        <dbReference type="ARBA" id="ARBA00023235"/>
    </source>
</evidence>
<dbReference type="EC" id="5.4.2.2" evidence="4"/>
<dbReference type="SUPFAM" id="SSF55957">
    <property type="entry name" value="Phosphoglucomutase, C-terminal domain"/>
    <property type="match status" value="1"/>
</dbReference>
<dbReference type="InterPro" id="IPR005846">
    <property type="entry name" value="A-D-PHexomutase_a/b/a-III"/>
</dbReference>
<keyword evidence="7" id="KW-0413">Isomerase</keyword>
<dbReference type="InterPro" id="IPR016055">
    <property type="entry name" value="A-D-PHexomutase_a/b/a-I/II/III"/>
</dbReference>
<comment type="similarity">
    <text evidence="3">Belongs to the phosphohexose mutase family.</text>
</comment>
<accession>A0A5S6QHN2</accession>
<dbReference type="PRINTS" id="PR00509">
    <property type="entry name" value="PGMPMM"/>
</dbReference>
<dbReference type="Gene3D" id="3.30.310.50">
    <property type="entry name" value="Alpha-D-phosphohexomutase, C-terminal domain"/>
    <property type="match status" value="1"/>
</dbReference>
<evidence type="ECO:0000256" key="6">
    <source>
        <dbReference type="ARBA" id="ARBA00022842"/>
    </source>
</evidence>
<evidence type="ECO:0000256" key="1">
    <source>
        <dbReference type="ARBA" id="ARBA00000443"/>
    </source>
</evidence>
<dbReference type="PANTHER" id="PTHR22573">
    <property type="entry name" value="PHOSPHOHEXOMUTASE FAMILY MEMBER"/>
    <property type="match status" value="1"/>
</dbReference>
<dbReference type="Proteomes" id="UP000046395">
    <property type="component" value="Unassembled WGS sequence"/>
</dbReference>
<dbReference type="WBParaSite" id="TMUE_2000006916.1">
    <property type="protein sequence ID" value="TMUE_2000006916.1"/>
    <property type="gene ID" value="WBGene00287340"/>
</dbReference>
<dbReference type="SUPFAM" id="SSF53738">
    <property type="entry name" value="Phosphoglucomutase, first 3 domains"/>
    <property type="match status" value="3"/>
</dbReference>
<evidence type="ECO:0000313" key="11">
    <source>
        <dbReference type="WBParaSite" id="TMUE_2000006916.1"/>
    </source>
</evidence>
<dbReference type="GO" id="GO:0004614">
    <property type="term" value="F:phosphoglucomutase activity"/>
    <property type="evidence" value="ECO:0007669"/>
    <property type="project" value="UniProtKB-EC"/>
</dbReference>